<organism evidence="1 2">
    <name type="scientific">Paenisporosarcina antarctica</name>
    <dbReference type="NCBI Taxonomy" id="417367"/>
    <lineage>
        <taxon>Bacteria</taxon>
        <taxon>Bacillati</taxon>
        <taxon>Bacillota</taxon>
        <taxon>Bacilli</taxon>
        <taxon>Bacillales</taxon>
        <taxon>Caryophanaceae</taxon>
        <taxon>Paenisporosarcina</taxon>
    </lineage>
</organism>
<gene>
    <name evidence="1" type="ORF">E2636_08440</name>
</gene>
<accession>A0A4P7A003</accession>
<evidence type="ECO:0000313" key="1">
    <source>
        <dbReference type="EMBL" id="QBP41156.1"/>
    </source>
</evidence>
<dbReference type="OrthoDB" id="2389779at2"/>
<dbReference type="AlphaFoldDB" id="A0A4P7A003"/>
<sequence length="97" mass="11717">MNEIIYMKAGYEPWWMFSGWEETIIEKQVFSTDAEAIAYLESLLTKFRKIYPHEAQQKGSYWAFWTEEEQEFCEACDDDLQTYHGILWLKDGRPIQY</sequence>
<evidence type="ECO:0000313" key="2">
    <source>
        <dbReference type="Proteomes" id="UP000294292"/>
    </source>
</evidence>
<keyword evidence="2" id="KW-1185">Reference proteome</keyword>
<proteinExistence type="predicted"/>
<dbReference type="InterPro" id="IPR010434">
    <property type="entry name" value="DUF1033"/>
</dbReference>
<protein>
    <submittedName>
        <fullName evidence="1">DUF1033 family protein</fullName>
    </submittedName>
</protein>
<dbReference type="EMBL" id="CP038015">
    <property type="protein sequence ID" value="QBP41156.1"/>
    <property type="molecule type" value="Genomic_DNA"/>
</dbReference>
<dbReference type="RefSeq" id="WP_134209808.1">
    <property type="nucleotide sequence ID" value="NZ_CP038015.1"/>
</dbReference>
<reference evidence="1 2" key="1">
    <citation type="submission" date="2019-03" db="EMBL/GenBank/DDBJ databases">
        <title>Complete genome sequence of Paenisporosarcina antarctica CGMCC 1.6503T.</title>
        <authorList>
            <person name="Rong J.-C."/>
            <person name="Chi N.-Y."/>
            <person name="Zhang Q.-F."/>
        </authorList>
    </citation>
    <scope>NUCLEOTIDE SEQUENCE [LARGE SCALE GENOMIC DNA]</scope>
    <source>
        <strain evidence="1 2">CGMCC 1.6503</strain>
    </source>
</reference>
<name>A0A4P7A003_9BACL</name>
<dbReference type="Proteomes" id="UP000294292">
    <property type="component" value="Chromosome"/>
</dbReference>
<dbReference type="KEGG" id="panc:E2636_08440"/>
<dbReference type="Pfam" id="PF06279">
    <property type="entry name" value="DUF1033"/>
    <property type="match status" value="1"/>
</dbReference>